<dbReference type="eggNOG" id="ENOG502RQPP">
    <property type="taxonomic scope" value="Eukaryota"/>
</dbReference>
<evidence type="ECO:0000313" key="3">
    <source>
        <dbReference type="Proteomes" id="UP000008068"/>
    </source>
</evidence>
<evidence type="ECO:0008006" key="4">
    <source>
        <dbReference type="Google" id="ProtNLM"/>
    </source>
</evidence>
<organism evidence="3">
    <name type="scientific">Caenorhabditis brenneri</name>
    <name type="common">Nematode worm</name>
    <dbReference type="NCBI Taxonomy" id="135651"/>
    <lineage>
        <taxon>Eukaryota</taxon>
        <taxon>Metazoa</taxon>
        <taxon>Ecdysozoa</taxon>
        <taxon>Nematoda</taxon>
        <taxon>Chromadorea</taxon>
        <taxon>Rhabditida</taxon>
        <taxon>Rhabditina</taxon>
        <taxon>Rhabditomorpha</taxon>
        <taxon>Rhabditoidea</taxon>
        <taxon>Rhabditidae</taxon>
        <taxon>Peloderinae</taxon>
        <taxon>Caenorhabditis</taxon>
    </lineage>
</organism>
<protein>
    <recommendedName>
        <fullName evidence="4">Serpentine Receptor, class Z</fullName>
    </recommendedName>
</protein>
<feature type="transmembrane region" description="Helical" evidence="1">
    <location>
        <begin position="35"/>
        <end position="63"/>
    </location>
</feature>
<keyword evidence="3" id="KW-1185">Reference proteome</keyword>
<feature type="transmembrane region" description="Helical" evidence="1">
    <location>
        <begin position="203"/>
        <end position="227"/>
    </location>
</feature>
<keyword evidence="1" id="KW-0472">Membrane</keyword>
<dbReference type="PANTHER" id="PTHR31720:SF3">
    <property type="entry name" value="SERPENTINE RECEPTOR, CLASS Z-RELATED"/>
    <property type="match status" value="1"/>
</dbReference>
<dbReference type="PANTHER" id="PTHR31720">
    <property type="entry name" value="SERPENTINE RECEPTOR, CLASS Z-RELATED"/>
    <property type="match status" value="1"/>
</dbReference>
<feature type="transmembrane region" description="Helical" evidence="1">
    <location>
        <begin position="128"/>
        <end position="151"/>
    </location>
</feature>
<name>G0MDU9_CAEBE</name>
<gene>
    <name evidence="2" type="ORF">CAEBREN_09307</name>
</gene>
<feature type="transmembrane region" description="Helical" evidence="1">
    <location>
        <begin position="84"/>
        <end position="108"/>
    </location>
</feature>
<evidence type="ECO:0000313" key="2">
    <source>
        <dbReference type="EMBL" id="EGT49457.1"/>
    </source>
</evidence>
<dbReference type="InterPro" id="IPR018817">
    <property type="entry name" value="7TM_GPCR_serpentine_rcpt_Srz"/>
</dbReference>
<feature type="transmembrane region" description="Helical" evidence="1">
    <location>
        <begin position="172"/>
        <end position="197"/>
    </location>
</feature>
<dbReference type="HOGENOM" id="CLU_056063_3_1_1"/>
<keyword evidence="1" id="KW-0812">Transmembrane</keyword>
<dbReference type="OrthoDB" id="5859983at2759"/>
<reference evidence="3" key="1">
    <citation type="submission" date="2011-07" db="EMBL/GenBank/DDBJ databases">
        <authorList>
            <consortium name="Caenorhabditis brenneri Sequencing and Analysis Consortium"/>
            <person name="Wilson R.K."/>
        </authorList>
    </citation>
    <scope>NUCLEOTIDE SEQUENCE [LARGE SCALE GENOMIC DNA]</scope>
    <source>
        <strain evidence="3">PB2801</strain>
    </source>
</reference>
<dbReference type="AlphaFoldDB" id="G0MDU9"/>
<evidence type="ECO:0000256" key="1">
    <source>
        <dbReference type="SAM" id="Phobius"/>
    </source>
</evidence>
<dbReference type="InParanoid" id="G0MDU9"/>
<dbReference type="Proteomes" id="UP000008068">
    <property type="component" value="Unassembled WGS sequence"/>
</dbReference>
<dbReference type="EMBL" id="GL379790">
    <property type="protein sequence ID" value="EGT49457.1"/>
    <property type="molecule type" value="Genomic_DNA"/>
</dbReference>
<sequence>MLKTSLAIFFFFVVFYAIGFSYDLFYPDLDARFVIGLALGALGFIFLISFTEVFQLLLSLMAIQKFLIYFDESTERYVIISKKSLRVLTYSFYLVYTAKNIFRLFLFFATLPGYPYERWGGTVWKISIVTDCLTVVTNLLIIFTSLLYIPILISINKFSHLRSVQESKPQKYILMQTMTVLIYKMLYLVPITLYCFIAGRFEYFSITANVFDVFSIPAIIEISYLFCNRHNLKTLLSSWKDKSFLAKLMTRDRTTVQPRLAY</sequence>
<dbReference type="OMA" id="IFIRIWD"/>
<dbReference type="Pfam" id="PF10325">
    <property type="entry name" value="7TM_GPCR_Srz"/>
    <property type="match status" value="1"/>
</dbReference>
<proteinExistence type="predicted"/>
<accession>G0MDU9</accession>
<keyword evidence="1" id="KW-1133">Transmembrane helix</keyword>